<keyword evidence="5" id="KW-0732">Signal</keyword>
<dbReference type="InterPro" id="IPR001547">
    <property type="entry name" value="Glyco_hydro_5"/>
</dbReference>
<evidence type="ECO:0000256" key="4">
    <source>
        <dbReference type="ARBA" id="ARBA00023295"/>
    </source>
</evidence>
<proteinExistence type="predicted"/>
<accession>A0A1T5DEY8</accession>
<keyword evidence="8" id="KW-1185">Reference proteome</keyword>
<dbReference type="Gene3D" id="3.20.20.80">
    <property type="entry name" value="Glycosidases"/>
    <property type="match status" value="1"/>
</dbReference>
<evidence type="ECO:0000313" key="7">
    <source>
        <dbReference type="EMBL" id="SKB70236.1"/>
    </source>
</evidence>
<protein>
    <recommendedName>
        <fullName evidence="2">mannan endo-1,4-beta-mannosidase</fullName>
        <ecNumber evidence="2">3.2.1.78</ecNumber>
    </recommendedName>
</protein>
<feature type="domain" description="Glycoside hydrolase family 5" evidence="6">
    <location>
        <begin position="34"/>
        <end position="436"/>
    </location>
</feature>
<dbReference type="GO" id="GO:0016985">
    <property type="term" value="F:mannan endo-1,4-beta-mannosidase activity"/>
    <property type="evidence" value="ECO:0007669"/>
    <property type="project" value="TreeGrafter"/>
</dbReference>
<feature type="chain" id="PRO_5013341262" description="mannan endo-1,4-beta-mannosidase" evidence="5">
    <location>
        <begin position="24"/>
        <end position="441"/>
    </location>
</feature>
<evidence type="ECO:0000256" key="1">
    <source>
        <dbReference type="ARBA" id="ARBA00001678"/>
    </source>
</evidence>
<dbReference type="InterPro" id="IPR045053">
    <property type="entry name" value="MAN-like"/>
</dbReference>
<keyword evidence="4" id="KW-0326">Glycosidase</keyword>
<dbReference type="PANTHER" id="PTHR31451">
    <property type="match status" value="1"/>
</dbReference>
<evidence type="ECO:0000256" key="2">
    <source>
        <dbReference type="ARBA" id="ARBA00012706"/>
    </source>
</evidence>
<name>A0A1T5DEY8_9BACT</name>
<dbReference type="AlphaFoldDB" id="A0A1T5DEY8"/>
<organism evidence="7 8">
    <name type="scientific">Parabacteroides chartae</name>
    <dbReference type="NCBI Taxonomy" id="1037355"/>
    <lineage>
        <taxon>Bacteria</taxon>
        <taxon>Pseudomonadati</taxon>
        <taxon>Bacteroidota</taxon>
        <taxon>Bacteroidia</taxon>
        <taxon>Bacteroidales</taxon>
        <taxon>Tannerellaceae</taxon>
        <taxon>Parabacteroides</taxon>
    </lineage>
</organism>
<comment type="catalytic activity">
    <reaction evidence="1">
        <text>Random hydrolysis of (1-&gt;4)-beta-D-mannosidic linkages in mannans, galactomannans and glucomannans.</text>
        <dbReference type="EC" id="3.2.1.78"/>
    </reaction>
</comment>
<sequence length="441" mass="49966">MRHVLVYVNLVFLLLLASCTGKSTTTASVNDACIRVENGQFVLNGNPYYFIGTNFWYGPLLGSQGVFGDRDRLIRELDFLKEKGVNNLRVLVGADGPNGVPSKVMPSLQESPGHYEQSVFDGLDFFMSELAKRDMHAVLYLHNTWEWSGGYAQYLNWAGYGPVPVPSVAGWDAFKDYVSKYFECDSCQQIFKNHITTVLSRTNFYNKRKYTEDPAILSWQIANEPRPMGSGNKDAYAAWIKDIAAHIKSLDKNHLVSTGSEGEAGSEEDFDLYARVHADPNIDYLTMHIWPKNWGWLDSKDIPGTLNRAIENTAAYMNKHIALADSLRKPITLEEFGMPRDSHKYELSDPTTSRDTYYSYIFERVLESVRTNGTLAGCNFWAWGGYARPRTDHVYWQVGDDYMGDPAQEEQGLNSVFDTDSTVQVIKNYTISMRQIMDAAK</sequence>
<dbReference type="RefSeq" id="WP_079683882.1">
    <property type="nucleotide sequence ID" value="NZ_FUYQ01000018.1"/>
</dbReference>
<feature type="signal peptide" evidence="5">
    <location>
        <begin position="1"/>
        <end position="23"/>
    </location>
</feature>
<evidence type="ECO:0000313" key="8">
    <source>
        <dbReference type="Proteomes" id="UP000190852"/>
    </source>
</evidence>
<dbReference type="EMBL" id="FUYQ01000018">
    <property type="protein sequence ID" value="SKB70236.1"/>
    <property type="molecule type" value="Genomic_DNA"/>
</dbReference>
<dbReference type="SUPFAM" id="SSF51445">
    <property type="entry name" value="(Trans)glycosidases"/>
    <property type="match status" value="1"/>
</dbReference>
<evidence type="ECO:0000259" key="6">
    <source>
        <dbReference type="Pfam" id="PF26410"/>
    </source>
</evidence>
<keyword evidence="3" id="KW-0378">Hydrolase</keyword>
<dbReference type="InterPro" id="IPR017853">
    <property type="entry name" value="GH"/>
</dbReference>
<dbReference type="PANTHER" id="PTHR31451:SF40">
    <property type="entry name" value="GLYCOSIDE HYDROLASE FAMILY 5 DOMAIN-CONTAINING PROTEIN"/>
    <property type="match status" value="1"/>
</dbReference>
<gene>
    <name evidence="7" type="ORF">SAMN05660349_02426</name>
</gene>
<evidence type="ECO:0000256" key="3">
    <source>
        <dbReference type="ARBA" id="ARBA00022801"/>
    </source>
</evidence>
<dbReference type="PROSITE" id="PS51257">
    <property type="entry name" value="PROKAR_LIPOPROTEIN"/>
    <property type="match status" value="1"/>
</dbReference>
<reference evidence="8" key="1">
    <citation type="submission" date="2017-02" db="EMBL/GenBank/DDBJ databases">
        <authorList>
            <person name="Varghese N."/>
            <person name="Submissions S."/>
        </authorList>
    </citation>
    <scope>NUCLEOTIDE SEQUENCE [LARGE SCALE GENOMIC DNA]</scope>
    <source>
        <strain evidence="8">DSM 24967</strain>
    </source>
</reference>
<evidence type="ECO:0000256" key="5">
    <source>
        <dbReference type="SAM" id="SignalP"/>
    </source>
</evidence>
<dbReference type="Pfam" id="PF26410">
    <property type="entry name" value="GH5_mannosidase"/>
    <property type="match status" value="1"/>
</dbReference>
<dbReference type="EC" id="3.2.1.78" evidence="2"/>
<dbReference type="Proteomes" id="UP000190852">
    <property type="component" value="Unassembled WGS sequence"/>
</dbReference>